<evidence type="ECO:0000256" key="2">
    <source>
        <dbReference type="RuleBase" id="RU003616"/>
    </source>
</evidence>
<dbReference type="AlphaFoldDB" id="A0AAV3SZI3"/>
<dbReference type="PROSITE" id="PS01031">
    <property type="entry name" value="SHSP"/>
    <property type="match status" value="1"/>
</dbReference>
<dbReference type="Gene3D" id="2.60.40.790">
    <property type="match status" value="1"/>
</dbReference>
<dbReference type="InterPro" id="IPR002068">
    <property type="entry name" value="A-crystallin/Hsp20_dom"/>
</dbReference>
<sequence>MSERFDEFEEFDAGTRLAVDVEDAGDAFVVTADLPGFEKDDIDVHLREDTLQIDATHEESADTGEDYIRRERSKRSVTRSLTLPEAVEDDAVSASFNNGVLTVELPKADEEDDSTSIDIA</sequence>
<evidence type="ECO:0000313" key="4">
    <source>
        <dbReference type="EMBL" id="GAA0650735.1"/>
    </source>
</evidence>
<dbReference type="CDD" id="cd06464">
    <property type="entry name" value="ACD_sHsps-like"/>
    <property type="match status" value="1"/>
</dbReference>
<comment type="caution">
    <text evidence="4">The sequence shown here is derived from an EMBL/GenBank/DDBJ whole genome shotgun (WGS) entry which is preliminary data.</text>
</comment>
<evidence type="ECO:0000256" key="1">
    <source>
        <dbReference type="PROSITE-ProRule" id="PRU00285"/>
    </source>
</evidence>
<reference evidence="4 5" key="1">
    <citation type="journal article" date="2019" name="Int. J. Syst. Evol. Microbiol.">
        <title>The Global Catalogue of Microorganisms (GCM) 10K type strain sequencing project: providing services to taxonomists for standard genome sequencing and annotation.</title>
        <authorList>
            <consortium name="The Broad Institute Genomics Platform"/>
            <consortium name="The Broad Institute Genome Sequencing Center for Infectious Disease"/>
            <person name="Wu L."/>
            <person name="Ma J."/>
        </authorList>
    </citation>
    <scope>NUCLEOTIDE SEQUENCE [LARGE SCALE GENOMIC DNA]</scope>
    <source>
        <strain evidence="4 5">JCM 16327</strain>
    </source>
</reference>
<feature type="domain" description="SHSP" evidence="3">
    <location>
        <begin position="10"/>
        <end position="120"/>
    </location>
</feature>
<dbReference type="EMBL" id="BAAADU010000002">
    <property type="protein sequence ID" value="GAA0650735.1"/>
    <property type="molecule type" value="Genomic_DNA"/>
</dbReference>
<dbReference type="InterPro" id="IPR031107">
    <property type="entry name" value="Small_HSP"/>
</dbReference>
<name>A0AAV3SZI3_9EURY</name>
<comment type="similarity">
    <text evidence="1 2">Belongs to the small heat shock protein (HSP20) family.</text>
</comment>
<organism evidence="4 5">
    <name type="scientific">Salarchaeum japonicum</name>
    <dbReference type="NCBI Taxonomy" id="555573"/>
    <lineage>
        <taxon>Archaea</taxon>
        <taxon>Methanobacteriati</taxon>
        <taxon>Methanobacteriota</taxon>
        <taxon>Stenosarchaea group</taxon>
        <taxon>Halobacteria</taxon>
        <taxon>Halobacteriales</taxon>
        <taxon>Halobacteriaceae</taxon>
    </lineage>
</organism>
<proteinExistence type="inferred from homology"/>
<dbReference type="Pfam" id="PF00011">
    <property type="entry name" value="HSP20"/>
    <property type="match status" value="1"/>
</dbReference>
<dbReference type="SUPFAM" id="SSF49764">
    <property type="entry name" value="HSP20-like chaperones"/>
    <property type="match status" value="1"/>
</dbReference>
<keyword evidence="5" id="KW-1185">Reference proteome</keyword>
<dbReference type="PANTHER" id="PTHR11527">
    <property type="entry name" value="HEAT-SHOCK PROTEIN 20 FAMILY MEMBER"/>
    <property type="match status" value="1"/>
</dbReference>
<dbReference type="Proteomes" id="UP001500194">
    <property type="component" value="Unassembled WGS sequence"/>
</dbReference>
<evidence type="ECO:0000259" key="3">
    <source>
        <dbReference type="PROSITE" id="PS01031"/>
    </source>
</evidence>
<protein>
    <recommendedName>
        <fullName evidence="3">SHSP domain-containing protein</fullName>
    </recommendedName>
</protein>
<dbReference type="InterPro" id="IPR008978">
    <property type="entry name" value="HSP20-like_chaperone"/>
</dbReference>
<evidence type="ECO:0000313" key="5">
    <source>
        <dbReference type="Proteomes" id="UP001500194"/>
    </source>
</evidence>
<gene>
    <name evidence="4" type="ORF">GCM10009019_12010</name>
</gene>
<accession>A0AAV3SZI3</accession>